<gene>
    <name evidence="2" type="ORF">MKK02DRAFT_15268</name>
</gene>
<accession>A0AA38LSK2</accession>
<feature type="transmembrane region" description="Helical" evidence="1">
    <location>
        <begin position="6"/>
        <end position="26"/>
    </location>
</feature>
<dbReference type="GO" id="GO:0031207">
    <property type="term" value="C:Sec62/Sec63 complex"/>
    <property type="evidence" value="ECO:0007669"/>
    <property type="project" value="InterPro"/>
</dbReference>
<dbReference type="Pfam" id="PF09802">
    <property type="entry name" value="Sec66"/>
    <property type="match status" value="1"/>
</dbReference>
<dbReference type="PANTHER" id="PTHR28229:SF1">
    <property type="entry name" value="TRANSLOCATION PROTEIN SEC66"/>
    <property type="match status" value="1"/>
</dbReference>
<protein>
    <submittedName>
        <fullName evidence="2">Sec62/63 complex, subunit Sec66</fullName>
    </submittedName>
</protein>
<dbReference type="AlphaFoldDB" id="A0AA38LSK2"/>
<sequence length="163" mass="18342">MATSLAVPVAYITVLVTALAIFSRVYRKRKAAEKRAYEAWFPSHPTRDIYMTLLSCSSPVPDSLLKSALLTRASADVKRIWRLREDKMALTNLHQRGLLGDETLQRFEAAEKELEAEIVDVVQEANTFRQGWGGLIFATATEMAQAERTREIVMDVGKVKAQE</sequence>
<comment type="caution">
    <text evidence="2">The sequence shown here is derived from an EMBL/GenBank/DDBJ whole genome shotgun (WGS) entry which is preliminary data.</text>
</comment>
<reference evidence="2" key="1">
    <citation type="journal article" date="2022" name="G3 (Bethesda)">
        <title>High quality genome of the basidiomycete yeast Dioszegia hungarica PDD-24b-2 isolated from cloud water.</title>
        <authorList>
            <person name="Jarrige D."/>
            <person name="Haridas S."/>
            <person name="Bleykasten-Grosshans C."/>
            <person name="Joly M."/>
            <person name="Nadalig T."/>
            <person name="Sancelme M."/>
            <person name="Vuilleumier S."/>
            <person name="Grigoriev I.V."/>
            <person name="Amato P."/>
            <person name="Bringel F."/>
        </authorList>
    </citation>
    <scope>NUCLEOTIDE SEQUENCE</scope>
    <source>
        <strain evidence="2">PDD-24b-2</strain>
    </source>
</reference>
<organism evidence="2 3">
    <name type="scientific">Dioszegia hungarica</name>
    <dbReference type="NCBI Taxonomy" id="4972"/>
    <lineage>
        <taxon>Eukaryota</taxon>
        <taxon>Fungi</taxon>
        <taxon>Dikarya</taxon>
        <taxon>Basidiomycota</taxon>
        <taxon>Agaricomycotina</taxon>
        <taxon>Tremellomycetes</taxon>
        <taxon>Tremellales</taxon>
        <taxon>Bulleribasidiaceae</taxon>
        <taxon>Dioszegia</taxon>
    </lineage>
</organism>
<dbReference type="GeneID" id="77724757"/>
<keyword evidence="1" id="KW-0812">Transmembrane</keyword>
<dbReference type="PANTHER" id="PTHR28229">
    <property type="entry name" value="TRANSLOCATION PROTEIN SEC66"/>
    <property type="match status" value="1"/>
</dbReference>
<name>A0AA38LSK2_9TREE</name>
<dbReference type="EMBL" id="JAKWFO010000014">
    <property type="protein sequence ID" value="KAI9632594.1"/>
    <property type="molecule type" value="Genomic_DNA"/>
</dbReference>
<dbReference type="Proteomes" id="UP001164286">
    <property type="component" value="Unassembled WGS sequence"/>
</dbReference>
<dbReference type="InterPro" id="IPR018624">
    <property type="entry name" value="Sec66"/>
</dbReference>
<evidence type="ECO:0000313" key="3">
    <source>
        <dbReference type="Proteomes" id="UP001164286"/>
    </source>
</evidence>
<keyword evidence="1" id="KW-1133">Transmembrane helix</keyword>
<dbReference type="RefSeq" id="XP_052942371.1">
    <property type="nucleotide sequence ID" value="XM_053085556.1"/>
</dbReference>
<evidence type="ECO:0000256" key="1">
    <source>
        <dbReference type="SAM" id="Phobius"/>
    </source>
</evidence>
<keyword evidence="3" id="KW-1185">Reference proteome</keyword>
<feature type="non-terminal residue" evidence="2">
    <location>
        <position position="163"/>
    </location>
</feature>
<dbReference type="GO" id="GO:0031204">
    <property type="term" value="P:post-translational protein targeting to membrane, translocation"/>
    <property type="evidence" value="ECO:0007669"/>
    <property type="project" value="InterPro"/>
</dbReference>
<proteinExistence type="predicted"/>
<evidence type="ECO:0000313" key="2">
    <source>
        <dbReference type="EMBL" id="KAI9632594.1"/>
    </source>
</evidence>
<keyword evidence="1" id="KW-0472">Membrane</keyword>